<dbReference type="PATRIC" id="fig|697284.3.peg.1727"/>
<name>V9W921_9BACL</name>
<dbReference type="SUPFAM" id="SSF48403">
    <property type="entry name" value="Ankyrin repeat"/>
    <property type="match status" value="1"/>
</dbReference>
<feature type="repeat" description="ANK" evidence="3">
    <location>
        <begin position="119"/>
        <end position="151"/>
    </location>
</feature>
<evidence type="ECO:0000256" key="1">
    <source>
        <dbReference type="ARBA" id="ARBA00022737"/>
    </source>
</evidence>
<keyword evidence="4" id="KW-1133">Transmembrane helix</keyword>
<dbReference type="PROSITE" id="PS50088">
    <property type="entry name" value="ANK_REPEAT"/>
    <property type="match status" value="1"/>
</dbReference>
<dbReference type="HOGENOM" id="CLU_000134_18_13_9"/>
<dbReference type="KEGG" id="plv:ERIC2_c18020"/>
<protein>
    <submittedName>
        <fullName evidence="5">Ankyrin-repeat containing protein</fullName>
    </submittedName>
</protein>
<sequence>MQKLRIYVNLVLSHFITPRIFRILCPNIILTEGYEYGSFHFLEPSFLHNYTDSTSMNRLYMILFVVILFTGCHTISNSQREKKVEMMNDELIFLAEKGDTENVLNLLNDGADINATDGHGRTAVMAATYNNKVDTVKVLILKGADINIRDNNLDNVLLYAGAEGLLEIVKLAIDAGADTKITNRFGGTALIPASERGHVDIVKELLTHSDIDVNHVNNLYWTALLEAVILGDGGENYQKIIQLLVDHGADVHIGDRDGIPPLKHAQKRGFQEIESILKKSGA</sequence>
<feature type="transmembrane region" description="Helical" evidence="4">
    <location>
        <begin position="59"/>
        <end position="76"/>
    </location>
</feature>
<evidence type="ECO:0000256" key="3">
    <source>
        <dbReference type="PROSITE-ProRule" id="PRU00023"/>
    </source>
</evidence>
<dbReference type="InterPro" id="IPR050663">
    <property type="entry name" value="Ankyrin-SOCS_Box"/>
</dbReference>
<keyword evidence="4" id="KW-0812">Transmembrane</keyword>
<gene>
    <name evidence="5" type="ORF">ERIC2_c18020</name>
</gene>
<proteinExistence type="predicted"/>
<reference evidence="5 6" key="1">
    <citation type="journal article" date="2014" name="PLoS ONE">
        <title>How to Kill the Honey Bee Larva: Genomic Potential and Virulence Mechanisms of Paenibacillus larvae.</title>
        <authorList>
            <person name="Djukic M."/>
            <person name="Brzuszkiewicz E."/>
            <person name="Funfhaus A."/>
            <person name="Voss J."/>
            <person name="Gollnow K."/>
            <person name="Poppinga L."/>
            <person name="Liesegang H."/>
            <person name="Garcia-Gonzalez E."/>
            <person name="Genersch E."/>
            <person name="Daniel R."/>
        </authorList>
    </citation>
    <scope>NUCLEOTIDE SEQUENCE [LARGE SCALE GENOMIC DNA]</scope>
    <source>
        <strain evidence="5 6">DSM 25430</strain>
    </source>
</reference>
<evidence type="ECO:0000256" key="4">
    <source>
        <dbReference type="SAM" id="Phobius"/>
    </source>
</evidence>
<dbReference type="EMBL" id="CP003355">
    <property type="protein sequence ID" value="AHD05612.1"/>
    <property type="molecule type" value="Genomic_DNA"/>
</dbReference>
<dbReference type="Gene3D" id="1.25.40.20">
    <property type="entry name" value="Ankyrin repeat-containing domain"/>
    <property type="match status" value="1"/>
</dbReference>
<dbReference type="PANTHER" id="PTHR24193:SF121">
    <property type="entry name" value="ADA2A-CONTAINING COMPLEX COMPONENT 3, ISOFORM D"/>
    <property type="match status" value="1"/>
</dbReference>
<organism evidence="5 6">
    <name type="scientific">Paenibacillus larvae subsp. larvae DSM 25430</name>
    <dbReference type="NCBI Taxonomy" id="697284"/>
    <lineage>
        <taxon>Bacteria</taxon>
        <taxon>Bacillati</taxon>
        <taxon>Bacillota</taxon>
        <taxon>Bacilli</taxon>
        <taxon>Bacillales</taxon>
        <taxon>Paenibacillaceae</taxon>
        <taxon>Paenibacillus</taxon>
    </lineage>
</organism>
<dbReference type="Proteomes" id="UP000029431">
    <property type="component" value="Chromosome"/>
</dbReference>
<dbReference type="Pfam" id="PF12796">
    <property type="entry name" value="Ank_2"/>
    <property type="match status" value="1"/>
</dbReference>
<keyword evidence="4" id="KW-0472">Membrane</keyword>
<dbReference type="AlphaFoldDB" id="V9W921"/>
<dbReference type="PANTHER" id="PTHR24193">
    <property type="entry name" value="ANKYRIN REPEAT PROTEIN"/>
    <property type="match status" value="1"/>
</dbReference>
<dbReference type="InterPro" id="IPR036770">
    <property type="entry name" value="Ankyrin_rpt-contain_sf"/>
</dbReference>
<dbReference type="SMART" id="SM00248">
    <property type="entry name" value="ANK"/>
    <property type="match status" value="5"/>
</dbReference>
<accession>V9W921</accession>
<keyword evidence="6" id="KW-1185">Reference proteome</keyword>
<dbReference type="PROSITE" id="PS50297">
    <property type="entry name" value="ANK_REP_REGION"/>
    <property type="match status" value="1"/>
</dbReference>
<dbReference type="GO" id="GO:0000976">
    <property type="term" value="F:transcription cis-regulatory region binding"/>
    <property type="evidence" value="ECO:0007669"/>
    <property type="project" value="TreeGrafter"/>
</dbReference>
<dbReference type="Pfam" id="PF13637">
    <property type="entry name" value="Ank_4"/>
    <property type="match status" value="1"/>
</dbReference>
<keyword evidence="1" id="KW-0677">Repeat</keyword>
<keyword evidence="2 3" id="KW-0040">ANK repeat</keyword>
<dbReference type="PRINTS" id="PR01415">
    <property type="entry name" value="ANKYRIN"/>
</dbReference>
<dbReference type="InterPro" id="IPR002110">
    <property type="entry name" value="Ankyrin_rpt"/>
</dbReference>
<evidence type="ECO:0000313" key="6">
    <source>
        <dbReference type="Proteomes" id="UP000029431"/>
    </source>
</evidence>
<dbReference type="eggNOG" id="COG0666">
    <property type="taxonomic scope" value="Bacteria"/>
</dbReference>
<evidence type="ECO:0000313" key="5">
    <source>
        <dbReference type="EMBL" id="AHD05612.1"/>
    </source>
</evidence>
<evidence type="ECO:0000256" key="2">
    <source>
        <dbReference type="ARBA" id="ARBA00023043"/>
    </source>
</evidence>
<dbReference type="GO" id="GO:0045944">
    <property type="term" value="P:positive regulation of transcription by RNA polymerase II"/>
    <property type="evidence" value="ECO:0007669"/>
    <property type="project" value="TreeGrafter"/>
</dbReference>